<proteinExistence type="predicted"/>
<organism evidence="1">
    <name type="scientific">marine sediment metagenome</name>
    <dbReference type="NCBI Taxonomy" id="412755"/>
    <lineage>
        <taxon>unclassified sequences</taxon>
        <taxon>metagenomes</taxon>
        <taxon>ecological metagenomes</taxon>
    </lineage>
</organism>
<gene>
    <name evidence="1" type="ORF">S03H2_07686</name>
</gene>
<feature type="non-terminal residue" evidence="1">
    <location>
        <position position="1"/>
    </location>
</feature>
<reference evidence="1" key="1">
    <citation type="journal article" date="2014" name="Front. Microbiol.">
        <title>High frequency of phylogenetically diverse reductive dehalogenase-homologous genes in deep subseafloor sedimentary metagenomes.</title>
        <authorList>
            <person name="Kawai M."/>
            <person name="Futagami T."/>
            <person name="Toyoda A."/>
            <person name="Takaki Y."/>
            <person name="Nishi S."/>
            <person name="Hori S."/>
            <person name="Arai W."/>
            <person name="Tsubouchi T."/>
            <person name="Morono Y."/>
            <person name="Uchiyama I."/>
            <person name="Ito T."/>
            <person name="Fujiyama A."/>
            <person name="Inagaki F."/>
            <person name="Takami H."/>
        </authorList>
    </citation>
    <scope>NUCLEOTIDE SEQUENCE</scope>
    <source>
        <strain evidence="1">Expedition CK06-06</strain>
    </source>
</reference>
<accession>X1DW90</accession>
<name>X1DW90_9ZZZZ</name>
<sequence length="30" mass="3832">EIWEDKKYLTLPRLYKYKQRAEHIEPPSYH</sequence>
<protein>
    <submittedName>
        <fullName evidence="1">Uncharacterized protein</fullName>
    </submittedName>
</protein>
<dbReference type="AlphaFoldDB" id="X1DW90"/>
<evidence type="ECO:0000313" key="1">
    <source>
        <dbReference type="EMBL" id="GAH25306.1"/>
    </source>
</evidence>
<dbReference type="EMBL" id="BARU01003593">
    <property type="protein sequence ID" value="GAH25306.1"/>
    <property type="molecule type" value="Genomic_DNA"/>
</dbReference>
<comment type="caution">
    <text evidence="1">The sequence shown here is derived from an EMBL/GenBank/DDBJ whole genome shotgun (WGS) entry which is preliminary data.</text>
</comment>